<evidence type="ECO:0000259" key="15">
    <source>
        <dbReference type="PROSITE" id="PS50878"/>
    </source>
</evidence>
<dbReference type="SUPFAM" id="SSF56672">
    <property type="entry name" value="DNA/RNA polymerases"/>
    <property type="match status" value="1"/>
</dbReference>
<evidence type="ECO:0000256" key="2">
    <source>
        <dbReference type="ARBA" id="ARBA00022670"/>
    </source>
</evidence>
<keyword evidence="5" id="KW-0540">Nuclease</keyword>
<accession>A0AAV1LXH1</accession>
<keyword evidence="10" id="KW-0238">DNA-binding</keyword>
<evidence type="ECO:0000256" key="4">
    <source>
        <dbReference type="ARBA" id="ARBA00022695"/>
    </source>
</evidence>
<evidence type="ECO:0000256" key="13">
    <source>
        <dbReference type="SAM" id="MobiDB-lite"/>
    </source>
</evidence>
<keyword evidence="8" id="KW-0378">Hydrolase</keyword>
<keyword evidence="12" id="KW-0863">Zinc-finger</keyword>
<comment type="caution">
    <text evidence="17">The sequence shown here is derived from an EMBL/GenBank/DDBJ whole genome shotgun (WGS) entry which is preliminary data.</text>
</comment>
<feature type="domain" description="Reverse transcriptase" evidence="15">
    <location>
        <begin position="698"/>
        <end position="877"/>
    </location>
</feature>
<dbReference type="InterPro" id="IPR041577">
    <property type="entry name" value="RT_RNaseH_2"/>
</dbReference>
<protein>
    <recommendedName>
        <fullName evidence="1">RNA-directed DNA polymerase</fullName>
        <ecNumber evidence="1">2.7.7.49</ecNumber>
    </recommendedName>
</protein>
<dbReference type="Gene3D" id="3.10.10.10">
    <property type="entry name" value="HIV Type 1 Reverse Transcriptase, subunit A, domain 1"/>
    <property type="match status" value="1"/>
</dbReference>
<dbReference type="GO" id="GO:0042575">
    <property type="term" value="C:DNA polymerase complex"/>
    <property type="evidence" value="ECO:0007669"/>
    <property type="project" value="UniProtKB-ARBA"/>
</dbReference>
<evidence type="ECO:0000259" key="14">
    <source>
        <dbReference type="PROSITE" id="PS50158"/>
    </source>
</evidence>
<keyword evidence="6" id="KW-0064">Aspartyl protease</keyword>
<dbReference type="Pfam" id="PF17921">
    <property type="entry name" value="Integrase_H2C2"/>
    <property type="match status" value="1"/>
</dbReference>
<feature type="region of interest" description="Disordered" evidence="13">
    <location>
        <begin position="1"/>
        <end position="111"/>
    </location>
</feature>
<dbReference type="InterPro" id="IPR012337">
    <property type="entry name" value="RNaseH-like_sf"/>
</dbReference>
<keyword evidence="12" id="KW-0479">Metal-binding</keyword>
<dbReference type="PANTHER" id="PTHR37984">
    <property type="entry name" value="PROTEIN CBG26694"/>
    <property type="match status" value="1"/>
</dbReference>
<feature type="compositionally biased region" description="Low complexity" evidence="13">
    <location>
        <begin position="15"/>
        <end position="29"/>
    </location>
</feature>
<evidence type="ECO:0000256" key="8">
    <source>
        <dbReference type="ARBA" id="ARBA00022801"/>
    </source>
</evidence>
<keyword evidence="18" id="KW-1185">Reference proteome</keyword>
<dbReference type="FunFam" id="3.10.10.10:FF:000007">
    <property type="entry name" value="Retrovirus-related Pol polyprotein from transposon 17.6-like Protein"/>
    <property type="match status" value="1"/>
</dbReference>
<dbReference type="SUPFAM" id="SSF57756">
    <property type="entry name" value="Retrovirus zinc finger-like domains"/>
    <property type="match status" value="1"/>
</dbReference>
<dbReference type="PROSITE" id="PS50158">
    <property type="entry name" value="ZF_CCHC"/>
    <property type="match status" value="1"/>
</dbReference>
<dbReference type="Proteomes" id="UP001314205">
    <property type="component" value="Unassembled WGS sequence"/>
</dbReference>
<evidence type="ECO:0000256" key="9">
    <source>
        <dbReference type="ARBA" id="ARBA00022918"/>
    </source>
</evidence>
<gene>
    <name evidence="17" type="ORF">PARMNEM_LOCUS18469</name>
</gene>
<evidence type="ECO:0000256" key="3">
    <source>
        <dbReference type="ARBA" id="ARBA00022679"/>
    </source>
</evidence>
<keyword evidence="7" id="KW-0255">Endonuclease</keyword>
<feature type="compositionally biased region" description="Low complexity" evidence="13">
    <location>
        <begin position="51"/>
        <end position="60"/>
    </location>
</feature>
<evidence type="ECO:0000256" key="1">
    <source>
        <dbReference type="ARBA" id="ARBA00012493"/>
    </source>
</evidence>
<dbReference type="InterPro" id="IPR036397">
    <property type="entry name" value="RNaseH_sf"/>
</dbReference>
<dbReference type="FunFam" id="1.10.340.70:FF:000001">
    <property type="entry name" value="Retrovirus-related Pol polyprotein from transposon gypsy-like Protein"/>
    <property type="match status" value="1"/>
</dbReference>
<dbReference type="Pfam" id="PF00665">
    <property type="entry name" value="rve"/>
    <property type="match status" value="1"/>
</dbReference>
<dbReference type="InterPro" id="IPR041588">
    <property type="entry name" value="Integrase_H2C2"/>
</dbReference>
<dbReference type="EMBL" id="CAVLGL010000115">
    <property type="protein sequence ID" value="CAK1599605.1"/>
    <property type="molecule type" value="Genomic_DNA"/>
</dbReference>
<dbReference type="GO" id="GO:0004519">
    <property type="term" value="F:endonuclease activity"/>
    <property type="evidence" value="ECO:0007669"/>
    <property type="project" value="UniProtKB-KW"/>
</dbReference>
<dbReference type="Gene3D" id="3.30.420.10">
    <property type="entry name" value="Ribonuclease H-like superfamily/Ribonuclease H"/>
    <property type="match status" value="1"/>
</dbReference>
<dbReference type="FunFam" id="3.30.70.270:FF:000020">
    <property type="entry name" value="Transposon Tf2-6 polyprotein-like Protein"/>
    <property type="match status" value="1"/>
</dbReference>
<dbReference type="Gene3D" id="2.40.70.10">
    <property type="entry name" value="Acid Proteases"/>
    <property type="match status" value="1"/>
</dbReference>
<evidence type="ECO:0000259" key="16">
    <source>
        <dbReference type="PROSITE" id="PS50994"/>
    </source>
</evidence>
<dbReference type="InterPro" id="IPR050951">
    <property type="entry name" value="Retrovirus_Pol_polyprotein"/>
</dbReference>
<dbReference type="InterPro" id="IPR043128">
    <property type="entry name" value="Rev_trsase/Diguanyl_cyclase"/>
</dbReference>
<keyword evidence="12" id="KW-0862">Zinc</keyword>
<dbReference type="CDD" id="cd01647">
    <property type="entry name" value="RT_LTR"/>
    <property type="match status" value="1"/>
</dbReference>
<dbReference type="Pfam" id="PF17919">
    <property type="entry name" value="RT_RNaseH_2"/>
    <property type="match status" value="1"/>
</dbReference>
<dbReference type="GO" id="GO:0003677">
    <property type="term" value="F:DNA binding"/>
    <property type="evidence" value="ECO:0007669"/>
    <property type="project" value="UniProtKB-KW"/>
</dbReference>
<dbReference type="CDD" id="cd09274">
    <property type="entry name" value="RNase_HI_RT_Ty3"/>
    <property type="match status" value="1"/>
</dbReference>
<evidence type="ECO:0000256" key="5">
    <source>
        <dbReference type="ARBA" id="ARBA00022722"/>
    </source>
</evidence>
<dbReference type="Gene3D" id="1.10.340.70">
    <property type="match status" value="1"/>
</dbReference>
<dbReference type="EC" id="2.7.7.49" evidence="1"/>
<dbReference type="InterPro" id="IPR021109">
    <property type="entry name" value="Peptidase_aspartic_dom_sf"/>
</dbReference>
<dbReference type="GO" id="GO:0003964">
    <property type="term" value="F:RNA-directed DNA polymerase activity"/>
    <property type="evidence" value="ECO:0007669"/>
    <property type="project" value="UniProtKB-KW"/>
</dbReference>
<proteinExistence type="predicted"/>
<dbReference type="InterPro" id="IPR001878">
    <property type="entry name" value="Znf_CCHC"/>
</dbReference>
<dbReference type="Gene3D" id="3.30.70.270">
    <property type="match status" value="2"/>
</dbReference>
<dbReference type="Gene3D" id="4.10.60.10">
    <property type="entry name" value="Zinc finger, CCHC-type"/>
    <property type="match status" value="1"/>
</dbReference>
<dbReference type="GO" id="GO:0006508">
    <property type="term" value="P:proteolysis"/>
    <property type="evidence" value="ECO:0007669"/>
    <property type="project" value="UniProtKB-KW"/>
</dbReference>
<evidence type="ECO:0000313" key="17">
    <source>
        <dbReference type="EMBL" id="CAK1599605.1"/>
    </source>
</evidence>
<dbReference type="PANTHER" id="PTHR37984:SF5">
    <property type="entry name" value="PROTEIN NYNRIN-LIKE"/>
    <property type="match status" value="1"/>
</dbReference>
<evidence type="ECO:0000256" key="11">
    <source>
        <dbReference type="ARBA" id="ARBA00023268"/>
    </source>
</evidence>
<dbReference type="Pfam" id="PF00078">
    <property type="entry name" value="RVT_1"/>
    <property type="match status" value="1"/>
</dbReference>
<evidence type="ECO:0000256" key="6">
    <source>
        <dbReference type="ARBA" id="ARBA00022750"/>
    </source>
</evidence>
<sequence length="1535" mass="175377">MGRDRRSRKRTNTGSCPSSSPMSSSSGAERQSRSRYRTDSSTTRRKRLRCSGRSGSRCSLNKCGASRRMQRDRSTSIRVPLERSTSRYTPDLSKDTHRVRSAKKHRSSPINEGVTSCLSANSLIDTFKELVNAIKPDNSSDRYPAINVVPEFDPSKSNQTVNTWIVKVNECAAIYGWSERQIIHYALPKLVGLAQKWYQGLPSLMFSWSEWQDKLRSAFPSNQNYGQLLTEMLACKARFGESLEEYFYEKIVLLNRCLIFGKNATDCILFGIEDRSVRTSAEAAQFTEPDKLLIFLRNVKTVRRPERNTTIQASTSDNRRPKVFKPIQGSSAIKTVPKCYNCGEEGHPYFKCKHTIKRCNTCHKIGHLTDSCPKQGSADSKSVLVITKNTDYDLKYFKSAKVNDIELDCFIDFGSQCTMLKESAAKSLVGSWSTNNLPVLRGFGDSVVRCLGTCEVVIEVDLVKATVQVLIVADELLRVPLLLGQTYTEQDHIVVYKNKDSLKIISRDSQKETKVLLYVAESTSVAFGYNEIYVYSSPNYKGQLFIEASSCQLPKREYEVIQSVIQLNNGQGRVVIKCVSSTLYSLTKDTLLVRALPLKNIQNIYVNKIEYDSAPPVTLIEISMLNIDKDLGHSDKVKLLNLLNEFRQCFAFAINEIGCVQGSEMNIKLNDNNPVVYRPYRLSQPERERVRAMVEELENCGIIRESTSEYASPIILIKKKTGDYRLCIDFRALNKKTVKEHYPLPRIDDQLDNLSGFKYYTSLDLASGYYQVPMSESSKHLTAFITPDGHYEFNRMPFGLANAPSIFQRTINKILGNARFKEAFAYMDDVIIPSKTIEEGFQKLRNTLILFKGVGLTLKVDKCQFFMQNVDYLGFEISKDGVRPGKKKIESVEKFPEPANQHNVRQFLGLARFFRRFIKGFSTIARPLTQLLKKDSKWRWGTEETNAFLSLKEALVKRPVLAFYNQSYETQVHTDASKVGIAGILLQRPNKESPFNAVAYYSRQTTPEESRFTAYDLETLAVVTSLQRFRVYLLGICFTIVTDCNSLRATFEKRDMLPRVARWWNIMQEYDFNIIYRPGLSMSHVDALSRSPVKYDENFVDVCTIDSNWISTVQQSDSELQRIVNILEDPNTSNLLEIKNNFVVKRGLLYRKTQDGDRWVVPKGVQWQVLKANHDDIGHFSVDKTYDRIKGQYWFAKMRRFVKKYVNSCLECAHSKIPAGKKAGELHSIPKVNRPFDTIHIDHLGPFVRSKNKNSYLLLIIDAFTKYIILIPVKSTKTIHSIRAIKHYFHTFSVPRRLISDRGTSFTSKRFNEYLDSLGVKHVLNTVATPRANGQIERYNRTVLASLTASNFGKPEHLWDECVSDIQWGLNNTINKTIGKTPAEALFGIKTIGTNDSLVQINVLSDSDNENAQNTNNIDSIRNEISQRIKIDQTKQKERFDKKRKILKFVVGDLVRVEREIPSTGKSKKLISKVRGPYRICKVLDNDRYVVEDTPISRKGRRFSGIFSVDKIHPWLVYQRNYESDTQSSNSNTDE</sequence>
<dbReference type="SMART" id="SM00343">
    <property type="entry name" value="ZnF_C2HC"/>
    <property type="match status" value="2"/>
</dbReference>
<evidence type="ECO:0000313" key="18">
    <source>
        <dbReference type="Proteomes" id="UP001314205"/>
    </source>
</evidence>
<dbReference type="GO" id="GO:0008270">
    <property type="term" value="F:zinc ion binding"/>
    <property type="evidence" value="ECO:0007669"/>
    <property type="project" value="UniProtKB-KW"/>
</dbReference>
<keyword evidence="4" id="KW-0548">Nucleotidyltransferase</keyword>
<keyword evidence="11" id="KW-0511">Multifunctional enzyme</keyword>
<dbReference type="CDD" id="cd00303">
    <property type="entry name" value="retropepsin_like"/>
    <property type="match status" value="1"/>
</dbReference>
<keyword evidence="9" id="KW-0695">RNA-directed DNA polymerase</keyword>
<name>A0AAV1LXH1_9NEOP</name>
<dbReference type="InterPro" id="IPR000477">
    <property type="entry name" value="RT_dom"/>
</dbReference>
<evidence type="ECO:0000256" key="7">
    <source>
        <dbReference type="ARBA" id="ARBA00022759"/>
    </source>
</evidence>
<feature type="domain" description="CCHC-type" evidence="14">
    <location>
        <begin position="338"/>
        <end position="353"/>
    </location>
</feature>
<dbReference type="InterPro" id="IPR043502">
    <property type="entry name" value="DNA/RNA_pol_sf"/>
</dbReference>
<dbReference type="GO" id="GO:0015074">
    <property type="term" value="P:DNA integration"/>
    <property type="evidence" value="ECO:0007669"/>
    <property type="project" value="InterPro"/>
</dbReference>
<dbReference type="InterPro" id="IPR001584">
    <property type="entry name" value="Integrase_cat-core"/>
</dbReference>
<feature type="compositionally biased region" description="Basic and acidic residues" evidence="13">
    <location>
        <begin position="69"/>
        <end position="85"/>
    </location>
</feature>
<dbReference type="InterPro" id="IPR036875">
    <property type="entry name" value="Znf_CCHC_sf"/>
</dbReference>
<organism evidence="17 18">
    <name type="scientific">Parnassius mnemosyne</name>
    <name type="common">clouded apollo</name>
    <dbReference type="NCBI Taxonomy" id="213953"/>
    <lineage>
        <taxon>Eukaryota</taxon>
        <taxon>Metazoa</taxon>
        <taxon>Ecdysozoa</taxon>
        <taxon>Arthropoda</taxon>
        <taxon>Hexapoda</taxon>
        <taxon>Insecta</taxon>
        <taxon>Pterygota</taxon>
        <taxon>Neoptera</taxon>
        <taxon>Endopterygota</taxon>
        <taxon>Lepidoptera</taxon>
        <taxon>Glossata</taxon>
        <taxon>Ditrysia</taxon>
        <taxon>Papilionoidea</taxon>
        <taxon>Papilionidae</taxon>
        <taxon>Parnassiinae</taxon>
        <taxon>Parnassini</taxon>
        <taxon>Parnassius</taxon>
        <taxon>Driopa</taxon>
    </lineage>
</organism>
<dbReference type="PROSITE" id="PS50878">
    <property type="entry name" value="RT_POL"/>
    <property type="match status" value="1"/>
</dbReference>
<feature type="domain" description="Integrase catalytic" evidence="16">
    <location>
        <begin position="1231"/>
        <end position="1390"/>
    </location>
</feature>
<dbReference type="SUPFAM" id="SSF53098">
    <property type="entry name" value="Ribonuclease H-like"/>
    <property type="match status" value="1"/>
</dbReference>
<evidence type="ECO:0000256" key="12">
    <source>
        <dbReference type="PROSITE-ProRule" id="PRU00047"/>
    </source>
</evidence>
<evidence type="ECO:0000256" key="10">
    <source>
        <dbReference type="ARBA" id="ARBA00023125"/>
    </source>
</evidence>
<reference evidence="17 18" key="1">
    <citation type="submission" date="2023-11" db="EMBL/GenBank/DDBJ databases">
        <authorList>
            <person name="Hedman E."/>
            <person name="Englund M."/>
            <person name="Stromberg M."/>
            <person name="Nyberg Akerstrom W."/>
            <person name="Nylinder S."/>
            <person name="Jareborg N."/>
            <person name="Kallberg Y."/>
            <person name="Kronander E."/>
        </authorList>
    </citation>
    <scope>NUCLEOTIDE SEQUENCE [LARGE SCALE GENOMIC DNA]</scope>
</reference>
<dbReference type="PROSITE" id="PS50994">
    <property type="entry name" value="INTEGRASE"/>
    <property type="match status" value="1"/>
</dbReference>
<keyword evidence="3" id="KW-0808">Transferase</keyword>
<feature type="compositionally biased region" description="Basic residues" evidence="13">
    <location>
        <begin position="1"/>
        <end position="11"/>
    </location>
</feature>
<keyword evidence="2" id="KW-0645">Protease</keyword>
<dbReference type="GO" id="GO:0004190">
    <property type="term" value="F:aspartic-type endopeptidase activity"/>
    <property type="evidence" value="ECO:0007669"/>
    <property type="project" value="UniProtKB-KW"/>
</dbReference>